<keyword evidence="1" id="KW-0472">Membrane</keyword>
<evidence type="ECO:0000313" key="3">
    <source>
        <dbReference type="Proteomes" id="UP000685013"/>
    </source>
</evidence>
<dbReference type="EMBL" id="JAGKQH010000014">
    <property type="protein sequence ID" value="KAG6581120.1"/>
    <property type="molecule type" value="Genomic_DNA"/>
</dbReference>
<reference evidence="2 3" key="1">
    <citation type="journal article" date="2021" name="Hortic Res">
        <title>The domestication of Cucurbita argyrosperma as revealed by the genome of its wild relative.</title>
        <authorList>
            <person name="Barrera-Redondo J."/>
            <person name="Sanchez-de la Vega G."/>
            <person name="Aguirre-Liguori J.A."/>
            <person name="Castellanos-Morales G."/>
            <person name="Gutierrez-Guerrero Y.T."/>
            <person name="Aguirre-Dugua X."/>
            <person name="Aguirre-Planter E."/>
            <person name="Tenaillon M.I."/>
            <person name="Lira-Saade R."/>
            <person name="Eguiarte L.E."/>
        </authorList>
    </citation>
    <scope>NUCLEOTIDE SEQUENCE [LARGE SCALE GENOMIC DNA]</scope>
    <source>
        <strain evidence="2">JBR-2021</strain>
    </source>
</reference>
<evidence type="ECO:0000256" key="1">
    <source>
        <dbReference type="SAM" id="Phobius"/>
    </source>
</evidence>
<feature type="transmembrane region" description="Helical" evidence="1">
    <location>
        <begin position="43"/>
        <end position="61"/>
    </location>
</feature>
<evidence type="ECO:0000313" key="2">
    <source>
        <dbReference type="EMBL" id="KAG6581120.1"/>
    </source>
</evidence>
<accession>A0AAV6MHY8</accession>
<proteinExistence type="predicted"/>
<protein>
    <submittedName>
        <fullName evidence="2">Uncharacterized protein</fullName>
    </submittedName>
</protein>
<dbReference type="AlphaFoldDB" id="A0AAV6MHY8"/>
<keyword evidence="1" id="KW-1133">Transmembrane helix</keyword>
<keyword evidence="1" id="KW-0812">Transmembrane</keyword>
<keyword evidence="3" id="KW-1185">Reference proteome</keyword>
<feature type="non-terminal residue" evidence="2">
    <location>
        <position position="1"/>
    </location>
</feature>
<gene>
    <name evidence="2" type="ORF">SDJN03_21122</name>
</gene>
<dbReference type="Proteomes" id="UP000685013">
    <property type="component" value="Chromosome 14"/>
</dbReference>
<sequence length="167" mass="19113">MIPSLNQPTDLQFNIHFPKVEAMALNSSCFLSLPSSVRRNHRVPLRIFAYHFCILLLFGAADICQRIALFQTELHSCSSKFTSHRIGLQGTHRVNVYLWELVVVRLLPNFRNEVMKMRNLLKIKANFQYLIYPTGSYPEVLGQITSQNQKLQDGYATADAPISLQSM</sequence>
<organism evidence="2 3">
    <name type="scientific">Cucurbita argyrosperma subsp. sororia</name>
    <dbReference type="NCBI Taxonomy" id="37648"/>
    <lineage>
        <taxon>Eukaryota</taxon>
        <taxon>Viridiplantae</taxon>
        <taxon>Streptophyta</taxon>
        <taxon>Embryophyta</taxon>
        <taxon>Tracheophyta</taxon>
        <taxon>Spermatophyta</taxon>
        <taxon>Magnoliopsida</taxon>
        <taxon>eudicotyledons</taxon>
        <taxon>Gunneridae</taxon>
        <taxon>Pentapetalae</taxon>
        <taxon>rosids</taxon>
        <taxon>fabids</taxon>
        <taxon>Cucurbitales</taxon>
        <taxon>Cucurbitaceae</taxon>
        <taxon>Cucurbiteae</taxon>
        <taxon>Cucurbita</taxon>
    </lineage>
</organism>
<comment type="caution">
    <text evidence="2">The sequence shown here is derived from an EMBL/GenBank/DDBJ whole genome shotgun (WGS) entry which is preliminary data.</text>
</comment>
<name>A0AAV6MHY8_9ROSI</name>